<dbReference type="InterPro" id="IPR052519">
    <property type="entry name" value="Euk-type_GlcNAc_Kinase"/>
</dbReference>
<dbReference type="PANTHER" id="PTHR43190">
    <property type="entry name" value="N-ACETYL-D-GLUCOSAMINE KINASE"/>
    <property type="match status" value="1"/>
</dbReference>
<evidence type="ECO:0000259" key="1">
    <source>
        <dbReference type="Pfam" id="PF01869"/>
    </source>
</evidence>
<feature type="domain" description="ATPase BadF/BadG/BcrA/BcrD type" evidence="1">
    <location>
        <begin position="7"/>
        <end position="261"/>
    </location>
</feature>
<dbReference type="SUPFAM" id="SSF53067">
    <property type="entry name" value="Actin-like ATPase domain"/>
    <property type="match status" value="2"/>
</dbReference>
<evidence type="ECO:0000313" key="2">
    <source>
        <dbReference type="EMBL" id="SPF78512.1"/>
    </source>
</evidence>
<keyword evidence="2" id="KW-0808">Transferase</keyword>
<dbReference type="EMBL" id="OMOJ01000001">
    <property type="protein sequence ID" value="SPF78512.1"/>
    <property type="molecule type" value="Genomic_DNA"/>
</dbReference>
<keyword evidence="3" id="KW-1185">Reference proteome</keyword>
<dbReference type="CDD" id="cd24082">
    <property type="entry name" value="ASKHA_NBD_GspK-like"/>
    <property type="match status" value="1"/>
</dbReference>
<dbReference type="RefSeq" id="WP_108885145.1">
    <property type="nucleotide sequence ID" value="NZ_OMOJ01000001.1"/>
</dbReference>
<accession>A0A2R8AR35</accession>
<dbReference type="AlphaFoldDB" id="A0A2R8AR35"/>
<organism evidence="2 3">
    <name type="scientific">Pseudoprimorskyibacter insulae</name>
    <dbReference type="NCBI Taxonomy" id="1695997"/>
    <lineage>
        <taxon>Bacteria</taxon>
        <taxon>Pseudomonadati</taxon>
        <taxon>Pseudomonadota</taxon>
        <taxon>Alphaproteobacteria</taxon>
        <taxon>Rhodobacterales</taxon>
        <taxon>Paracoccaceae</taxon>
        <taxon>Pseudoprimorskyibacter</taxon>
    </lineage>
</organism>
<protein>
    <submittedName>
        <fullName evidence="2">Glucosamine kinase GspK</fullName>
        <ecNumber evidence="2">2.7.1.8</ecNumber>
    </submittedName>
</protein>
<dbReference type="InterPro" id="IPR043129">
    <property type="entry name" value="ATPase_NBD"/>
</dbReference>
<dbReference type="InterPro" id="IPR002731">
    <property type="entry name" value="ATPase_BadF"/>
</dbReference>
<reference evidence="3" key="1">
    <citation type="submission" date="2018-03" db="EMBL/GenBank/DDBJ databases">
        <authorList>
            <person name="Rodrigo-Torres L."/>
            <person name="Arahal R. D."/>
            <person name="Lucena T."/>
        </authorList>
    </citation>
    <scope>NUCLEOTIDE SEQUENCE [LARGE SCALE GENOMIC DNA]</scope>
    <source>
        <strain evidence="3">CECT 8871</strain>
    </source>
</reference>
<dbReference type="GO" id="GO:0047931">
    <property type="term" value="F:glucosamine kinase activity"/>
    <property type="evidence" value="ECO:0007669"/>
    <property type="project" value="UniProtKB-EC"/>
</dbReference>
<gene>
    <name evidence="2" type="primary">gspK</name>
    <name evidence="2" type="ORF">PRI8871_01117</name>
</gene>
<name>A0A2R8AR35_9RHOB</name>
<evidence type="ECO:0000313" key="3">
    <source>
        <dbReference type="Proteomes" id="UP000244904"/>
    </source>
</evidence>
<dbReference type="Pfam" id="PF01869">
    <property type="entry name" value="BcrAD_BadFG"/>
    <property type="match status" value="1"/>
</dbReference>
<dbReference type="Proteomes" id="UP000244904">
    <property type="component" value="Unassembled WGS sequence"/>
</dbReference>
<dbReference type="Gene3D" id="3.30.420.40">
    <property type="match status" value="2"/>
</dbReference>
<dbReference type="EC" id="2.7.1.8" evidence="2"/>
<sequence>MSETGFLGIDCGGTNCRVAYAKAGRRVDYIGNGANFTTDPDGCAEAIVEACQGLADKAGIALSELCDAYAYLGVAGIVTDIDAAALSRALPFRRCKVEDDRSAMAVGALGDKDGFVVGLGTGSFVLRRAGLRIDGIGGWGLILGDEASAAWLGRGLLSRSLQAQDGLLPHTALTRAILDEFGGAAAIVRFARTAHPREFGRLAKGLSGAAVAGDGTAKALMQEGATWIGRGLRALGWQAGGRVVLPGDLGAAYVPFLRDEVQGCVTPANGPAVEGALALARQHASA</sequence>
<proteinExistence type="predicted"/>
<keyword evidence="2" id="KW-0418">Kinase</keyword>
<dbReference type="OrthoDB" id="63487at2"/>
<dbReference type="PANTHER" id="PTHR43190:SF3">
    <property type="entry name" value="N-ACETYL-D-GLUCOSAMINE KINASE"/>
    <property type="match status" value="1"/>
</dbReference>